<evidence type="ECO:0000259" key="1">
    <source>
        <dbReference type="Pfam" id="PF01590"/>
    </source>
</evidence>
<organism evidence="2 3">
    <name type="scientific">Phaeodactylum tricornutum (strain CCAP 1055/1)</name>
    <dbReference type="NCBI Taxonomy" id="556484"/>
    <lineage>
        <taxon>Eukaryota</taxon>
        <taxon>Sar</taxon>
        <taxon>Stramenopiles</taxon>
        <taxon>Ochrophyta</taxon>
        <taxon>Bacillariophyta</taxon>
        <taxon>Bacillariophyceae</taxon>
        <taxon>Bacillariophycidae</taxon>
        <taxon>Naviculales</taxon>
        <taxon>Phaeodactylaceae</taxon>
        <taxon>Phaeodactylum</taxon>
    </lineage>
</organism>
<dbReference type="PANTHER" id="PTHR43102">
    <property type="entry name" value="SLR1143 PROTEIN"/>
    <property type="match status" value="1"/>
</dbReference>
<protein>
    <recommendedName>
        <fullName evidence="1">GAF domain-containing protein</fullName>
    </recommendedName>
</protein>
<keyword evidence="3" id="KW-1185">Reference proteome</keyword>
<proteinExistence type="predicted"/>
<evidence type="ECO:0000313" key="3">
    <source>
        <dbReference type="Proteomes" id="UP000000759"/>
    </source>
</evidence>
<feature type="non-terminal residue" evidence="2">
    <location>
        <position position="1"/>
    </location>
</feature>
<dbReference type="InParanoid" id="B5Y3Q9"/>
<dbReference type="KEGG" id="pti:PHATR_13233"/>
<dbReference type="EMBL" id="CP001141">
    <property type="protein sequence ID" value="ACI65169.1"/>
    <property type="molecule type" value="Genomic_DNA"/>
</dbReference>
<dbReference type="InterPro" id="IPR003018">
    <property type="entry name" value="GAF"/>
</dbReference>
<gene>
    <name evidence="2" type="ORF">PHATR_13233</name>
</gene>
<dbReference type="GeneID" id="7204534"/>
<evidence type="ECO:0000313" key="2">
    <source>
        <dbReference type="EMBL" id="ACI65169.1"/>
    </source>
</evidence>
<sequence>QKVDVEMQRLLTLKSYLVLDAESEEAFDRLTEEACQHFQVPTSLISLVDLGRQFLFSGTTYGESKESSRSMAFCAHTILNKNGILVVNDTHKDARFQKNVFVTQRPHLRFYAGAP</sequence>
<dbReference type="HOGENOM" id="CLU_347341_0_0_1"/>
<dbReference type="SUPFAM" id="SSF55781">
    <property type="entry name" value="GAF domain-like"/>
    <property type="match status" value="1"/>
</dbReference>
<accession>B5Y3Q9</accession>
<feature type="non-terminal residue" evidence="2">
    <location>
        <position position="115"/>
    </location>
</feature>
<name>B5Y3Q9_PHATC</name>
<dbReference type="PaxDb" id="2850-Phatr13233"/>
<dbReference type="Gene3D" id="3.30.450.40">
    <property type="match status" value="1"/>
</dbReference>
<reference evidence="3" key="2">
    <citation type="submission" date="2008-08" db="EMBL/GenBank/DDBJ databases">
        <authorList>
            <consortium name="Diatom Consortium"/>
            <person name="Grigoriev I."/>
            <person name="Grimwood J."/>
            <person name="Kuo A."/>
            <person name="Otillar R.P."/>
            <person name="Salamov A."/>
            <person name="Detter J.C."/>
            <person name="Lindquist E."/>
            <person name="Shapiro H."/>
            <person name="Lucas S."/>
            <person name="Glavina del Rio T."/>
            <person name="Pitluck S."/>
            <person name="Rokhsar D."/>
            <person name="Bowler C."/>
        </authorList>
    </citation>
    <scope>GENOME REANNOTATION</scope>
    <source>
        <strain evidence="3">CCAP 1055/1</strain>
    </source>
</reference>
<feature type="domain" description="GAF" evidence="1">
    <location>
        <begin position="24"/>
        <end position="115"/>
    </location>
</feature>
<dbReference type="Pfam" id="PF01590">
    <property type="entry name" value="GAF"/>
    <property type="match status" value="1"/>
</dbReference>
<dbReference type="AlphaFoldDB" id="B5Y3Q9"/>
<dbReference type="RefSeq" id="XP_002185699.1">
    <property type="nucleotide sequence ID" value="XM_002185663.1"/>
</dbReference>
<dbReference type="PANTHER" id="PTHR43102:SF2">
    <property type="entry name" value="GAF DOMAIN-CONTAINING PROTEIN"/>
    <property type="match status" value="1"/>
</dbReference>
<dbReference type="Proteomes" id="UP000000759">
    <property type="component" value="Chromosome 11"/>
</dbReference>
<dbReference type="OrthoDB" id="303614at2759"/>
<reference evidence="2 3" key="1">
    <citation type="journal article" date="2008" name="Nature">
        <title>The Phaeodactylum genome reveals the evolutionary history of diatom genomes.</title>
        <authorList>
            <person name="Bowler C."/>
            <person name="Allen A.E."/>
            <person name="Badger J.H."/>
            <person name="Grimwood J."/>
            <person name="Jabbari K."/>
            <person name="Kuo A."/>
            <person name="Maheswari U."/>
            <person name="Martens C."/>
            <person name="Maumus F."/>
            <person name="Otillar R.P."/>
            <person name="Rayko E."/>
            <person name="Salamov A."/>
            <person name="Vandepoele K."/>
            <person name="Beszteri B."/>
            <person name="Gruber A."/>
            <person name="Heijde M."/>
            <person name="Katinka M."/>
            <person name="Mock T."/>
            <person name="Valentin K."/>
            <person name="Verret F."/>
            <person name="Berges J.A."/>
            <person name="Brownlee C."/>
            <person name="Cadoret J.P."/>
            <person name="Chiovitti A."/>
            <person name="Choi C.J."/>
            <person name="Coesel S."/>
            <person name="De Martino A."/>
            <person name="Detter J.C."/>
            <person name="Durkin C."/>
            <person name="Falciatore A."/>
            <person name="Fournet J."/>
            <person name="Haruta M."/>
            <person name="Huysman M.J."/>
            <person name="Jenkins B.D."/>
            <person name="Jiroutova K."/>
            <person name="Jorgensen R.E."/>
            <person name="Joubert Y."/>
            <person name="Kaplan A."/>
            <person name="Kroger N."/>
            <person name="Kroth P.G."/>
            <person name="La Roche J."/>
            <person name="Lindquist E."/>
            <person name="Lommer M."/>
            <person name="Martin-Jezequel V."/>
            <person name="Lopez P.J."/>
            <person name="Lucas S."/>
            <person name="Mangogna M."/>
            <person name="McGinnis K."/>
            <person name="Medlin L.K."/>
            <person name="Montsant A."/>
            <person name="Oudot-Le Secq M.P."/>
            <person name="Napoli C."/>
            <person name="Obornik M."/>
            <person name="Parker M.S."/>
            <person name="Petit J.L."/>
            <person name="Porcel B.M."/>
            <person name="Poulsen N."/>
            <person name="Robison M."/>
            <person name="Rychlewski L."/>
            <person name="Rynearson T.A."/>
            <person name="Schmutz J."/>
            <person name="Shapiro H."/>
            <person name="Siaut M."/>
            <person name="Stanley M."/>
            <person name="Sussman M.R."/>
            <person name="Taylor A.R."/>
            <person name="Vardi A."/>
            <person name="von Dassow P."/>
            <person name="Vyverman W."/>
            <person name="Willis A."/>
            <person name="Wyrwicz L.S."/>
            <person name="Rokhsar D.S."/>
            <person name="Weissenbach J."/>
            <person name="Armbrust E.V."/>
            <person name="Green B.R."/>
            <person name="Van de Peer Y."/>
            <person name="Grigoriev I.V."/>
        </authorList>
    </citation>
    <scope>NUCLEOTIDE SEQUENCE [LARGE SCALE GENOMIC DNA]</scope>
    <source>
        <strain evidence="2 3">CCAP 1055/1</strain>
    </source>
</reference>
<dbReference type="InterPro" id="IPR029016">
    <property type="entry name" value="GAF-like_dom_sf"/>
</dbReference>